<dbReference type="EMBL" id="CAUYUJ010018034">
    <property type="protein sequence ID" value="CAK0880051.1"/>
    <property type="molecule type" value="Genomic_DNA"/>
</dbReference>
<name>A0ABN9W207_9DINO</name>
<dbReference type="Pfam" id="PF04059">
    <property type="entry name" value="RRM_2"/>
    <property type="match status" value="1"/>
</dbReference>
<accession>A0ABN9W207</accession>
<feature type="domain" description="RRM" evidence="3">
    <location>
        <begin position="177"/>
        <end position="264"/>
    </location>
</feature>
<dbReference type="InterPro" id="IPR007201">
    <property type="entry name" value="Mei2-like_Rrm_C"/>
</dbReference>
<dbReference type="InterPro" id="IPR000504">
    <property type="entry name" value="RRM_dom"/>
</dbReference>
<feature type="compositionally biased region" description="Basic residues" evidence="2">
    <location>
        <begin position="153"/>
        <end position="163"/>
    </location>
</feature>
<feature type="region of interest" description="Disordered" evidence="2">
    <location>
        <begin position="298"/>
        <end position="317"/>
    </location>
</feature>
<dbReference type="Gene3D" id="3.30.70.330">
    <property type="match status" value="1"/>
</dbReference>
<evidence type="ECO:0000256" key="2">
    <source>
        <dbReference type="SAM" id="MobiDB-lite"/>
    </source>
</evidence>
<feature type="compositionally biased region" description="Polar residues" evidence="2">
    <location>
        <begin position="43"/>
        <end position="62"/>
    </location>
</feature>
<gene>
    <name evidence="4" type="ORF">PCOR1329_LOCUS63295</name>
</gene>
<feature type="compositionally biased region" description="Low complexity" evidence="2">
    <location>
        <begin position="85"/>
        <end position="95"/>
    </location>
</feature>
<sequence>MAHISGRSCFSAKVERSHHSMDTFLYSLSHTRLAAAGDARQNFDPTSANELGSIHNVTSDSTSTEKEDRTSVETEASGDGGACNGSTNGKASSSGGSSGYEASLATLRDARNSDESSGGQCARKPQRSTQPMPARTVDHLASPCAIASGPTRKSSRLRNKQRRARPEPDACLETGLFTLMLRQIPRHYTQLVFLADVSRCGFMELVDFIYIPFDNRKGKNVGYGFIGFTETPHALAFIQKFDGAYMDTEMRNQGKPLRIHPAAAVSSCTPPGRACSGRTMLRACGAALQRPCRQRRRPRARASWASTSSWRRRSRAC</sequence>
<reference evidence="4" key="1">
    <citation type="submission" date="2023-10" db="EMBL/GenBank/DDBJ databases">
        <authorList>
            <person name="Chen Y."/>
            <person name="Shah S."/>
            <person name="Dougan E. K."/>
            <person name="Thang M."/>
            <person name="Chan C."/>
        </authorList>
    </citation>
    <scope>NUCLEOTIDE SEQUENCE [LARGE SCALE GENOMIC DNA]</scope>
</reference>
<dbReference type="SUPFAM" id="SSF54928">
    <property type="entry name" value="RNA-binding domain, RBD"/>
    <property type="match status" value="1"/>
</dbReference>
<feature type="region of interest" description="Disordered" evidence="2">
    <location>
        <begin position="42"/>
        <end position="166"/>
    </location>
</feature>
<evidence type="ECO:0000313" key="5">
    <source>
        <dbReference type="Proteomes" id="UP001189429"/>
    </source>
</evidence>
<proteinExistence type="predicted"/>
<protein>
    <recommendedName>
        <fullName evidence="3">RRM domain-containing protein</fullName>
    </recommendedName>
</protein>
<dbReference type="PROSITE" id="PS50102">
    <property type="entry name" value="RRM"/>
    <property type="match status" value="1"/>
</dbReference>
<evidence type="ECO:0000259" key="3">
    <source>
        <dbReference type="PROSITE" id="PS50102"/>
    </source>
</evidence>
<comment type="caution">
    <text evidence="4">The sequence shown here is derived from an EMBL/GenBank/DDBJ whole genome shotgun (WGS) entry which is preliminary data.</text>
</comment>
<dbReference type="InterPro" id="IPR035979">
    <property type="entry name" value="RBD_domain_sf"/>
</dbReference>
<dbReference type="InterPro" id="IPR012677">
    <property type="entry name" value="Nucleotide-bd_a/b_plait_sf"/>
</dbReference>
<feature type="compositionally biased region" description="Basic and acidic residues" evidence="2">
    <location>
        <begin position="63"/>
        <end position="72"/>
    </location>
</feature>
<evidence type="ECO:0000313" key="4">
    <source>
        <dbReference type="EMBL" id="CAK0880051.1"/>
    </source>
</evidence>
<organism evidence="4 5">
    <name type="scientific">Prorocentrum cordatum</name>
    <dbReference type="NCBI Taxonomy" id="2364126"/>
    <lineage>
        <taxon>Eukaryota</taxon>
        <taxon>Sar</taxon>
        <taxon>Alveolata</taxon>
        <taxon>Dinophyceae</taxon>
        <taxon>Prorocentrales</taxon>
        <taxon>Prorocentraceae</taxon>
        <taxon>Prorocentrum</taxon>
    </lineage>
</organism>
<keyword evidence="1" id="KW-0694">RNA-binding</keyword>
<dbReference type="Proteomes" id="UP001189429">
    <property type="component" value="Unassembled WGS sequence"/>
</dbReference>
<evidence type="ECO:0000256" key="1">
    <source>
        <dbReference type="PROSITE-ProRule" id="PRU00176"/>
    </source>
</evidence>
<keyword evidence="5" id="KW-1185">Reference proteome</keyword>